<accession>A0A7W5AYT8</accession>
<evidence type="ECO:0000256" key="3">
    <source>
        <dbReference type="ARBA" id="ARBA00022692"/>
    </source>
</evidence>
<keyword evidence="8" id="KW-1185">Reference proteome</keyword>
<dbReference type="InterPro" id="IPR001123">
    <property type="entry name" value="LeuE-type"/>
</dbReference>
<reference evidence="7 8" key="1">
    <citation type="submission" date="2020-08" db="EMBL/GenBank/DDBJ databases">
        <title>Genomic Encyclopedia of Type Strains, Phase III (KMG-III): the genomes of soil and plant-associated and newly described type strains.</title>
        <authorList>
            <person name="Whitman W."/>
        </authorList>
    </citation>
    <scope>NUCLEOTIDE SEQUENCE [LARGE SCALE GENOMIC DNA]</scope>
    <source>
        <strain evidence="7 8">CECT 5862</strain>
    </source>
</reference>
<dbReference type="AlphaFoldDB" id="A0A7W5AYT8"/>
<feature type="transmembrane region" description="Helical" evidence="6">
    <location>
        <begin position="39"/>
        <end position="67"/>
    </location>
</feature>
<evidence type="ECO:0000256" key="5">
    <source>
        <dbReference type="ARBA" id="ARBA00023136"/>
    </source>
</evidence>
<sequence length="203" mass="21988">MISIIIHASLLAFSLIVPLGVQNVFVFNQGAVQQRYVMALPVVLTAALCDMILIALAVSGLSLVLLIQDSIRVLLTCGGIVFLIVMGRATWRSEPAAAEEENKPITMRKQIIFAASVSLLNPHAILDTVGVIGTNSLQYTGQDKLVFAVTCMIVSLIWFTSLALAGRVIGRLDGSGRFIRIMNKLSAIMMWAIAVYMLVTLLL</sequence>
<gene>
    <name evidence="7" type="ORF">FHS18_003341</name>
</gene>
<dbReference type="GO" id="GO:0015171">
    <property type="term" value="F:amino acid transmembrane transporter activity"/>
    <property type="evidence" value="ECO:0007669"/>
    <property type="project" value="TreeGrafter"/>
</dbReference>
<feature type="transmembrane region" description="Helical" evidence="6">
    <location>
        <begin position="6"/>
        <end position="27"/>
    </location>
</feature>
<feature type="transmembrane region" description="Helical" evidence="6">
    <location>
        <begin position="145"/>
        <end position="169"/>
    </location>
</feature>
<keyword evidence="4 6" id="KW-1133">Transmembrane helix</keyword>
<evidence type="ECO:0000256" key="2">
    <source>
        <dbReference type="ARBA" id="ARBA00022475"/>
    </source>
</evidence>
<comment type="subcellular location">
    <subcellularLocation>
        <location evidence="1">Cell membrane</location>
        <topology evidence="1">Multi-pass membrane protein</topology>
    </subcellularLocation>
</comment>
<keyword evidence="5 6" id="KW-0472">Membrane</keyword>
<feature type="transmembrane region" description="Helical" evidence="6">
    <location>
        <begin position="111"/>
        <end position="133"/>
    </location>
</feature>
<organism evidence="7 8">
    <name type="scientific">Paenibacillus phyllosphaerae</name>
    <dbReference type="NCBI Taxonomy" id="274593"/>
    <lineage>
        <taxon>Bacteria</taxon>
        <taxon>Bacillati</taxon>
        <taxon>Bacillota</taxon>
        <taxon>Bacilli</taxon>
        <taxon>Bacillales</taxon>
        <taxon>Paenibacillaceae</taxon>
        <taxon>Paenibacillus</taxon>
    </lineage>
</organism>
<comment type="caution">
    <text evidence="7">The sequence shown here is derived from an EMBL/GenBank/DDBJ whole genome shotgun (WGS) entry which is preliminary data.</text>
</comment>
<keyword evidence="2" id="KW-1003">Cell membrane</keyword>
<dbReference type="Proteomes" id="UP000570361">
    <property type="component" value="Unassembled WGS sequence"/>
</dbReference>
<protein>
    <submittedName>
        <fullName evidence="7">L-lysine exporter family protein LysE/ArgO</fullName>
    </submittedName>
</protein>
<feature type="transmembrane region" description="Helical" evidence="6">
    <location>
        <begin position="181"/>
        <end position="202"/>
    </location>
</feature>
<dbReference type="GO" id="GO:0005886">
    <property type="term" value="C:plasma membrane"/>
    <property type="evidence" value="ECO:0007669"/>
    <property type="project" value="UniProtKB-SubCell"/>
</dbReference>
<dbReference type="PANTHER" id="PTHR30086">
    <property type="entry name" value="ARGININE EXPORTER PROTEIN ARGO"/>
    <property type="match status" value="1"/>
</dbReference>
<dbReference type="EMBL" id="JACHXK010000006">
    <property type="protein sequence ID" value="MBB3111273.1"/>
    <property type="molecule type" value="Genomic_DNA"/>
</dbReference>
<dbReference type="PANTHER" id="PTHR30086:SF20">
    <property type="entry name" value="ARGININE EXPORTER PROTEIN ARGO-RELATED"/>
    <property type="match status" value="1"/>
</dbReference>
<dbReference type="Pfam" id="PF01810">
    <property type="entry name" value="LysE"/>
    <property type="match status" value="1"/>
</dbReference>
<proteinExistence type="predicted"/>
<evidence type="ECO:0000256" key="4">
    <source>
        <dbReference type="ARBA" id="ARBA00022989"/>
    </source>
</evidence>
<evidence type="ECO:0000256" key="6">
    <source>
        <dbReference type="SAM" id="Phobius"/>
    </source>
</evidence>
<evidence type="ECO:0000313" key="8">
    <source>
        <dbReference type="Proteomes" id="UP000570361"/>
    </source>
</evidence>
<feature type="transmembrane region" description="Helical" evidence="6">
    <location>
        <begin position="73"/>
        <end position="91"/>
    </location>
</feature>
<evidence type="ECO:0000256" key="1">
    <source>
        <dbReference type="ARBA" id="ARBA00004651"/>
    </source>
</evidence>
<name>A0A7W5AYT8_9BACL</name>
<keyword evidence="3 6" id="KW-0812">Transmembrane</keyword>
<dbReference type="RefSeq" id="WP_183601126.1">
    <property type="nucleotide sequence ID" value="NZ_JACHXK010000006.1"/>
</dbReference>
<evidence type="ECO:0000313" key="7">
    <source>
        <dbReference type="EMBL" id="MBB3111273.1"/>
    </source>
</evidence>